<name>A0A0C2M1B2_THEKT</name>
<reference evidence="1 2" key="1">
    <citation type="journal article" date="2014" name="Genome Biol. Evol.">
        <title>The genome of the myxosporean Thelohanellus kitauei shows adaptations to nutrient acquisition within its fish host.</title>
        <authorList>
            <person name="Yang Y."/>
            <person name="Xiong J."/>
            <person name="Zhou Z."/>
            <person name="Huo F."/>
            <person name="Miao W."/>
            <person name="Ran C."/>
            <person name="Liu Y."/>
            <person name="Zhang J."/>
            <person name="Feng J."/>
            <person name="Wang M."/>
            <person name="Wang M."/>
            <person name="Wang L."/>
            <person name="Yao B."/>
        </authorList>
    </citation>
    <scope>NUCLEOTIDE SEQUENCE [LARGE SCALE GENOMIC DNA]</scope>
    <source>
        <strain evidence="1">Wuqing</strain>
    </source>
</reference>
<dbReference type="Proteomes" id="UP000031668">
    <property type="component" value="Unassembled WGS sequence"/>
</dbReference>
<evidence type="ECO:0000313" key="1">
    <source>
        <dbReference type="EMBL" id="KII60860.1"/>
    </source>
</evidence>
<evidence type="ECO:0008006" key="3">
    <source>
        <dbReference type="Google" id="ProtNLM"/>
    </source>
</evidence>
<dbReference type="AlphaFoldDB" id="A0A0C2M1B2"/>
<comment type="caution">
    <text evidence="1">The sequence shown here is derived from an EMBL/GenBank/DDBJ whole genome shotgun (WGS) entry which is preliminary data.</text>
</comment>
<protein>
    <recommendedName>
        <fullName evidence="3">Tc1-like transposase DDE domain-containing protein</fullName>
    </recommendedName>
</protein>
<gene>
    <name evidence="1" type="ORF">RF11_00613</name>
</gene>
<proteinExistence type="predicted"/>
<dbReference type="OrthoDB" id="6021308at2759"/>
<accession>A0A0C2M1B2</accession>
<keyword evidence="2" id="KW-1185">Reference proteome</keyword>
<organism evidence="1 2">
    <name type="scientific">Thelohanellus kitauei</name>
    <name type="common">Myxosporean</name>
    <dbReference type="NCBI Taxonomy" id="669202"/>
    <lineage>
        <taxon>Eukaryota</taxon>
        <taxon>Metazoa</taxon>
        <taxon>Cnidaria</taxon>
        <taxon>Myxozoa</taxon>
        <taxon>Myxosporea</taxon>
        <taxon>Bivalvulida</taxon>
        <taxon>Platysporina</taxon>
        <taxon>Myxobolidae</taxon>
        <taxon>Thelohanellus</taxon>
    </lineage>
</organism>
<sequence length="138" mass="16389">MSCEGMVNFRISVRENNTELFLEYLFGLFEIFRARENSETYLVMDNVPFRKTQLVQNMTRSFNPFPIYLRPIASFKLHRKSFNLMERLVRQANSRSAEELLSFIETCSSHITSNDWFGFHRHDESNFPDYIQGCPVEN</sequence>
<evidence type="ECO:0000313" key="2">
    <source>
        <dbReference type="Proteomes" id="UP000031668"/>
    </source>
</evidence>
<dbReference type="EMBL" id="JWZT01005407">
    <property type="protein sequence ID" value="KII60860.1"/>
    <property type="molecule type" value="Genomic_DNA"/>
</dbReference>